<feature type="transmembrane region" description="Helical" evidence="1">
    <location>
        <begin position="35"/>
        <end position="57"/>
    </location>
</feature>
<keyword evidence="1" id="KW-0812">Transmembrane</keyword>
<gene>
    <name evidence="2" type="ORF">RG1141_PB00290</name>
</gene>
<feature type="transmembrane region" description="Helical" evidence="1">
    <location>
        <begin position="12"/>
        <end position="29"/>
    </location>
</feature>
<keyword evidence="1" id="KW-0472">Membrane</keyword>
<organism evidence="2 3">
    <name type="scientific">Neorhizobium galegae bv. officinalis bv. officinalis str. HAMBI 1141</name>
    <dbReference type="NCBI Taxonomy" id="1028801"/>
    <lineage>
        <taxon>Bacteria</taxon>
        <taxon>Pseudomonadati</taxon>
        <taxon>Pseudomonadota</taxon>
        <taxon>Alphaproteobacteria</taxon>
        <taxon>Hyphomicrobiales</taxon>
        <taxon>Rhizobiaceae</taxon>
        <taxon>Rhizobium/Agrobacterium group</taxon>
        <taxon>Neorhizobium</taxon>
    </lineage>
</organism>
<dbReference type="KEGG" id="ngl:RG1141_PB00290"/>
<reference evidence="3" key="1">
    <citation type="journal article" date="2014" name="BMC Genomics">
        <title>Genome sequencing of two Neorhizobium galegae strains reveals a noeT gene responsible for the unusual acetylation of the nodulation factors.</title>
        <authorList>
            <person name="Osterman J."/>
            <person name="Marsh J."/>
            <person name="Laine P.K."/>
            <person name="Zeng Z."/>
            <person name="Alatalo E."/>
            <person name="Sullivan J.T."/>
            <person name="Young J.P."/>
            <person name="Thomas-Oates J."/>
            <person name="Paulin L."/>
            <person name="Lindstrom K."/>
        </authorList>
    </citation>
    <scope>NUCLEOTIDE SEQUENCE [LARGE SCALE GENOMIC DNA]</scope>
    <source>
        <strain evidence="3">HAMBI 1141</strain>
        <plasmid evidence="3">III</plasmid>
    </source>
</reference>
<dbReference type="Proteomes" id="UP000028186">
    <property type="component" value="Plasmid pHAMBI1141b"/>
</dbReference>
<dbReference type="EMBL" id="HG938357">
    <property type="protein sequence ID" value="CDN58377.1"/>
    <property type="molecule type" value="Genomic_DNA"/>
</dbReference>
<dbReference type="AlphaFoldDB" id="A0A068TIZ2"/>
<proteinExistence type="predicted"/>
<keyword evidence="2" id="KW-0614">Plasmid</keyword>
<protein>
    <submittedName>
        <fullName evidence="2">Uncharacterized protein</fullName>
    </submittedName>
</protein>
<keyword evidence="1" id="KW-1133">Transmembrane helix</keyword>
<sequence>MIDRRISLSLPYCRLLGAMLITLAGINMINAHHHAYLVALFTSAMKLVVAPEVWFVIDPMQ</sequence>
<evidence type="ECO:0000256" key="1">
    <source>
        <dbReference type="SAM" id="Phobius"/>
    </source>
</evidence>
<dbReference type="HOGENOM" id="CLU_2917935_0_0_5"/>
<evidence type="ECO:0000313" key="3">
    <source>
        <dbReference type="Proteomes" id="UP000028186"/>
    </source>
</evidence>
<accession>A0A068TIZ2</accession>
<evidence type="ECO:0000313" key="2">
    <source>
        <dbReference type="EMBL" id="CDN58377.1"/>
    </source>
</evidence>
<dbReference type="PATRIC" id="fig|1028801.3.peg.6176"/>
<geneLocation type="plasmid" evidence="3">
    <name>III</name>
</geneLocation>
<name>A0A068TIZ2_NEOGA</name>